<keyword evidence="2" id="KW-1185">Reference proteome</keyword>
<dbReference type="OrthoDB" id="2014201at2759"/>
<dbReference type="Proteomes" id="UP000297245">
    <property type="component" value="Unassembled WGS sequence"/>
</dbReference>
<gene>
    <name evidence="1" type="ORF">K435DRAFT_839899</name>
</gene>
<dbReference type="EMBL" id="ML179227">
    <property type="protein sequence ID" value="THU94326.1"/>
    <property type="molecule type" value="Genomic_DNA"/>
</dbReference>
<evidence type="ECO:0000313" key="2">
    <source>
        <dbReference type="Proteomes" id="UP000297245"/>
    </source>
</evidence>
<dbReference type="AlphaFoldDB" id="A0A4S8LXA4"/>
<organism evidence="1 2">
    <name type="scientific">Dendrothele bispora (strain CBS 962.96)</name>
    <dbReference type="NCBI Taxonomy" id="1314807"/>
    <lineage>
        <taxon>Eukaryota</taxon>
        <taxon>Fungi</taxon>
        <taxon>Dikarya</taxon>
        <taxon>Basidiomycota</taxon>
        <taxon>Agaricomycotina</taxon>
        <taxon>Agaricomycetes</taxon>
        <taxon>Agaricomycetidae</taxon>
        <taxon>Agaricales</taxon>
        <taxon>Agaricales incertae sedis</taxon>
        <taxon>Dendrothele</taxon>
    </lineage>
</organism>
<evidence type="ECO:0000313" key="1">
    <source>
        <dbReference type="EMBL" id="THU94326.1"/>
    </source>
</evidence>
<protein>
    <submittedName>
        <fullName evidence="1">Uncharacterized protein</fullName>
    </submittedName>
</protein>
<proteinExistence type="predicted"/>
<sequence length="56" mass="6259">RRLGPYTPLDKYERINTVPLLRDQISLSPSSLRGVFSSVYSDSFANVIPVPGHSVR</sequence>
<name>A0A4S8LXA4_DENBC</name>
<reference evidence="1 2" key="1">
    <citation type="journal article" date="2019" name="Nat. Ecol. Evol.">
        <title>Megaphylogeny resolves global patterns of mushroom evolution.</title>
        <authorList>
            <person name="Varga T."/>
            <person name="Krizsan K."/>
            <person name="Foldi C."/>
            <person name="Dima B."/>
            <person name="Sanchez-Garcia M."/>
            <person name="Sanchez-Ramirez S."/>
            <person name="Szollosi G.J."/>
            <person name="Szarkandi J.G."/>
            <person name="Papp V."/>
            <person name="Albert L."/>
            <person name="Andreopoulos W."/>
            <person name="Angelini C."/>
            <person name="Antonin V."/>
            <person name="Barry K.W."/>
            <person name="Bougher N.L."/>
            <person name="Buchanan P."/>
            <person name="Buyck B."/>
            <person name="Bense V."/>
            <person name="Catcheside P."/>
            <person name="Chovatia M."/>
            <person name="Cooper J."/>
            <person name="Damon W."/>
            <person name="Desjardin D."/>
            <person name="Finy P."/>
            <person name="Geml J."/>
            <person name="Haridas S."/>
            <person name="Hughes K."/>
            <person name="Justo A."/>
            <person name="Karasinski D."/>
            <person name="Kautmanova I."/>
            <person name="Kiss B."/>
            <person name="Kocsube S."/>
            <person name="Kotiranta H."/>
            <person name="LaButti K.M."/>
            <person name="Lechner B.E."/>
            <person name="Liimatainen K."/>
            <person name="Lipzen A."/>
            <person name="Lukacs Z."/>
            <person name="Mihaltcheva S."/>
            <person name="Morgado L.N."/>
            <person name="Niskanen T."/>
            <person name="Noordeloos M.E."/>
            <person name="Ohm R.A."/>
            <person name="Ortiz-Santana B."/>
            <person name="Ovrebo C."/>
            <person name="Racz N."/>
            <person name="Riley R."/>
            <person name="Savchenko A."/>
            <person name="Shiryaev A."/>
            <person name="Soop K."/>
            <person name="Spirin V."/>
            <person name="Szebenyi C."/>
            <person name="Tomsovsky M."/>
            <person name="Tulloss R.E."/>
            <person name="Uehling J."/>
            <person name="Grigoriev I.V."/>
            <person name="Vagvolgyi C."/>
            <person name="Papp T."/>
            <person name="Martin F.M."/>
            <person name="Miettinen O."/>
            <person name="Hibbett D.S."/>
            <person name="Nagy L.G."/>
        </authorList>
    </citation>
    <scope>NUCLEOTIDE SEQUENCE [LARGE SCALE GENOMIC DNA]</scope>
    <source>
        <strain evidence="1 2">CBS 962.96</strain>
    </source>
</reference>
<accession>A0A4S8LXA4</accession>
<feature type="non-terminal residue" evidence="1">
    <location>
        <position position="1"/>
    </location>
</feature>